<accession>A0A9Q0NQA9</accession>
<evidence type="ECO:0000259" key="8">
    <source>
        <dbReference type="PROSITE" id="PS50011"/>
    </source>
</evidence>
<keyword evidence="7" id="KW-0472">Membrane</keyword>
<evidence type="ECO:0000256" key="3">
    <source>
        <dbReference type="ARBA" id="ARBA00022741"/>
    </source>
</evidence>
<keyword evidence="3" id="KW-0547">Nucleotide-binding</keyword>
<dbReference type="PROSITE" id="PS50011">
    <property type="entry name" value="PROTEIN_KINASE_DOM"/>
    <property type="match status" value="1"/>
</dbReference>
<feature type="domain" description="Protein kinase" evidence="8">
    <location>
        <begin position="1"/>
        <end position="170"/>
    </location>
</feature>
<dbReference type="GO" id="GO:0004674">
    <property type="term" value="F:protein serine/threonine kinase activity"/>
    <property type="evidence" value="ECO:0007669"/>
    <property type="project" value="UniProtKB-KW"/>
</dbReference>
<reference evidence="9 10" key="1">
    <citation type="journal article" date="2023" name="Int. J. Mol. Sci.">
        <title>De Novo Assembly and Annotation of 11 Diverse Shrub Willow (Salix) Genomes Reveals Novel Gene Organization in Sex-Linked Regions.</title>
        <authorList>
            <person name="Hyden B."/>
            <person name="Feng K."/>
            <person name="Yates T.B."/>
            <person name="Jawdy S."/>
            <person name="Cereghino C."/>
            <person name="Smart L.B."/>
            <person name="Muchero W."/>
        </authorList>
    </citation>
    <scope>NUCLEOTIDE SEQUENCE [LARGE SCALE GENOMIC DNA]</scope>
    <source>
        <tissue evidence="9">Shoot tip</tissue>
    </source>
</reference>
<keyword evidence="2" id="KW-0808">Transferase</keyword>
<sequence length="170" mass="19568">MAEMQILFGKYEMGRLLGKGTFAKSLLRETLGDRRKCGNQSYKQRSSQERRHDGSNPDRDLSDASSLREQFLQDKLLHTLCGTPAYVAPEVLRNKGYDGSKADIWSCGVILYVLLAGFLPFQDENVMKMYRKIFRAEYEFHPLVFSRCEEVDLKNFSLLILKGESQFLPL</sequence>
<keyword evidence="4" id="KW-0418">Kinase</keyword>
<evidence type="ECO:0000313" key="10">
    <source>
        <dbReference type="Proteomes" id="UP001151529"/>
    </source>
</evidence>
<evidence type="ECO:0000256" key="4">
    <source>
        <dbReference type="ARBA" id="ARBA00022777"/>
    </source>
</evidence>
<dbReference type="AlphaFoldDB" id="A0A9Q0NQA9"/>
<comment type="caution">
    <text evidence="9">The sequence shown here is derived from an EMBL/GenBank/DDBJ whole genome shotgun (WGS) entry which is preliminary data.</text>
</comment>
<dbReference type="GO" id="GO:0005524">
    <property type="term" value="F:ATP binding"/>
    <property type="evidence" value="ECO:0007669"/>
    <property type="project" value="UniProtKB-KW"/>
</dbReference>
<dbReference type="GO" id="GO:0007165">
    <property type="term" value="P:signal transduction"/>
    <property type="evidence" value="ECO:0007669"/>
    <property type="project" value="TreeGrafter"/>
</dbReference>
<evidence type="ECO:0000256" key="2">
    <source>
        <dbReference type="ARBA" id="ARBA00022679"/>
    </source>
</evidence>
<evidence type="ECO:0000313" key="9">
    <source>
        <dbReference type="EMBL" id="KAJ6673917.1"/>
    </source>
</evidence>
<keyword evidence="5" id="KW-0067">ATP-binding</keyword>
<proteinExistence type="predicted"/>
<organism evidence="9 10">
    <name type="scientific">Salix viminalis</name>
    <name type="common">Common osier</name>
    <name type="synonym">Basket willow</name>
    <dbReference type="NCBI Taxonomy" id="40686"/>
    <lineage>
        <taxon>Eukaryota</taxon>
        <taxon>Viridiplantae</taxon>
        <taxon>Streptophyta</taxon>
        <taxon>Embryophyta</taxon>
        <taxon>Tracheophyta</taxon>
        <taxon>Spermatophyta</taxon>
        <taxon>Magnoliopsida</taxon>
        <taxon>eudicotyledons</taxon>
        <taxon>Gunneridae</taxon>
        <taxon>Pentapetalae</taxon>
        <taxon>rosids</taxon>
        <taxon>fabids</taxon>
        <taxon>Malpighiales</taxon>
        <taxon>Salicaceae</taxon>
        <taxon>Saliceae</taxon>
        <taxon>Salix</taxon>
    </lineage>
</organism>
<protein>
    <recommendedName>
        <fullName evidence="8">Protein kinase domain-containing protein</fullName>
    </recommendedName>
</protein>
<dbReference type="SUPFAM" id="SSF56112">
    <property type="entry name" value="Protein kinase-like (PK-like)"/>
    <property type="match status" value="1"/>
</dbReference>
<feature type="compositionally biased region" description="Basic and acidic residues" evidence="6">
    <location>
        <begin position="46"/>
        <end position="62"/>
    </location>
</feature>
<evidence type="ECO:0000256" key="6">
    <source>
        <dbReference type="SAM" id="MobiDB-lite"/>
    </source>
</evidence>
<keyword evidence="10" id="KW-1185">Reference proteome</keyword>
<name>A0A9Q0NQA9_SALVM</name>
<dbReference type="Pfam" id="PF00069">
    <property type="entry name" value="Pkinase"/>
    <property type="match status" value="1"/>
</dbReference>
<dbReference type="PANTHER" id="PTHR43895:SF162">
    <property type="entry name" value="CBL-INTERACTING SERINE_THREONINE-PROTEIN KINASE 25"/>
    <property type="match status" value="1"/>
</dbReference>
<dbReference type="Gene3D" id="1.10.510.10">
    <property type="entry name" value="Transferase(Phosphotransferase) domain 1"/>
    <property type="match status" value="1"/>
</dbReference>
<dbReference type="InterPro" id="IPR011009">
    <property type="entry name" value="Kinase-like_dom_sf"/>
</dbReference>
<dbReference type="PANTHER" id="PTHR43895">
    <property type="entry name" value="CALCIUM/CALMODULIN-DEPENDENT PROTEIN KINASE KINASE-RELATED"/>
    <property type="match status" value="1"/>
</dbReference>
<feature type="transmembrane region" description="Helical" evidence="7">
    <location>
        <begin position="102"/>
        <end position="121"/>
    </location>
</feature>
<evidence type="ECO:0000256" key="7">
    <source>
        <dbReference type="SAM" id="Phobius"/>
    </source>
</evidence>
<dbReference type="EMBL" id="JAPFFL010000017">
    <property type="protein sequence ID" value="KAJ6673917.1"/>
    <property type="molecule type" value="Genomic_DNA"/>
</dbReference>
<evidence type="ECO:0000256" key="5">
    <source>
        <dbReference type="ARBA" id="ARBA00022840"/>
    </source>
</evidence>
<keyword evidence="7" id="KW-1133">Transmembrane helix</keyword>
<keyword evidence="7" id="KW-0812">Transmembrane</keyword>
<keyword evidence="1" id="KW-0723">Serine/threonine-protein kinase</keyword>
<feature type="region of interest" description="Disordered" evidence="6">
    <location>
        <begin position="36"/>
        <end position="62"/>
    </location>
</feature>
<gene>
    <name evidence="9" type="ORF">OIU85_012882</name>
</gene>
<dbReference type="OrthoDB" id="193931at2759"/>
<dbReference type="InterPro" id="IPR000719">
    <property type="entry name" value="Prot_kinase_dom"/>
</dbReference>
<evidence type="ECO:0000256" key="1">
    <source>
        <dbReference type="ARBA" id="ARBA00022527"/>
    </source>
</evidence>
<dbReference type="SMART" id="SM00220">
    <property type="entry name" value="S_TKc"/>
    <property type="match status" value="1"/>
</dbReference>
<dbReference type="Proteomes" id="UP001151529">
    <property type="component" value="Chromosome 18"/>
</dbReference>